<dbReference type="InterPro" id="IPR036380">
    <property type="entry name" value="Isochorismatase-like_sf"/>
</dbReference>
<sequence>MASPSPTNPTTPSHYTSSQTALLLLDFHNMLVDRNPSNALALATAVSTKKWAKSQGIHIIHCLIDSTSKPFPTAKNIEHLASAMSLFKSAAGNEAPSLVEDANGEVTFTRRIGHVSALKSKGLMEYLEENGIRSLALMGLIASHVREPGI</sequence>
<evidence type="ECO:0000313" key="4">
    <source>
        <dbReference type="Proteomes" id="UP001280581"/>
    </source>
</evidence>
<gene>
    <name evidence="3" type="ORF">GRF29_19g684722</name>
</gene>
<dbReference type="Proteomes" id="UP001280581">
    <property type="component" value="Unassembled WGS sequence"/>
</dbReference>
<dbReference type="Gene3D" id="3.40.50.850">
    <property type="entry name" value="Isochorismatase-like"/>
    <property type="match status" value="1"/>
</dbReference>
<organism evidence="3 4">
    <name type="scientific">Pseudopithomyces chartarum</name>
    <dbReference type="NCBI Taxonomy" id="1892770"/>
    <lineage>
        <taxon>Eukaryota</taxon>
        <taxon>Fungi</taxon>
        <taxon>Dikarya</taxon>
        <taxon>Ascomycota</taxon>
        <taxon>Pezizomycotina</taxon>
        <taxon>Dothideomycetes</taxon>
        <taxon>Pleosporomycetidae</taxon>
        <taxon>Pleosporales</taxon>
        <taxon>Massarineae</taxon>
        <taxon>Didymosphaeriaceae</taxon>
        <taxon>Pseudopithomyces</taxon>
    </lineage>
</organism>
<dbReference type="EMBL" id="WVTA01000003">
    <property type="protein sequence ID" value="KAK3214583.1"/>
    <property type="molecule type" value="Genomic_DNA"/>
</dbReference>
<evidence type="ECO:0000313" key="3">
    <source>
        <dbReference type="EMBL" id="KAK3214583.1"/>
    </source>
</evidence>
<comment type="caution">
    <text evidence="3">The sequence shown here is derived from an EMBL/GenBank/DDBJ whole genome shotgun (WGS) entry which is preliminary data.</text>
</comment>
<dbReference type="SUPFAM" id="SSF52499">
    <property type="entry name" value="Isochorismatase-like hydrolases"/>
    <property type="match status" value="1"/>
</dbReference>
<keyword evidence="4" id="KW-1185">Reference proteome</keyword>
<proteinExistence type="inferred from homology"/>
<accession>A0AAN6RJD2</accession>
<dbReference type="AlphaFoldDB" id="A0AAN6RJD2"/>
<evidence type="ECO:0000259" key="2">
    <source>
        <dbReference type="Pfam" id="PF00857"/>
    </source>
</evidence>
<comment type="similarity">
    <text evidence="1">Belongs to the isochorismatase family.</text>
</comment>
<reference evidence="3 4" key="1">
    <citation type="submission" date="2021-02" db="EMBL/GenBank/DDBJ databases">
        <title>Genome assembly of Pseudopithomyces chartarum.</title>
        <authorList>
            <person name="Jauregui R."/>
            <person name="Singh J."/>
            <person name="Voisey C."/>
        </authorList>
    </citation>
    <scope>NUCLEOTIDE SEQUENCE [LARGE SCALE GENOMIC DNA]</scope>
    <source>
        <strain evidence="3 4">AGR01</strain>
    </source>
</reference>
<dbReference type="Pfam" id="PF00857">
    <property type="entry name" value="Isochorismatase"/>
    <property type="match status" value="1"/>
</dbReference>
<dbReference type="InterPro" id="IPR000868">
    <property type="entry name" value="Isochorismatase-like_dom"/>
</dbReference>
<protein>
    <recommendedName>
        <fullName evidence="2">Isochorismatase-like domain-containing protein</fullName>
    </recommendedName>
</protein>
<feature type="domain" description="Isochorismatase-like" evidence="2">
    <location>
        <begin position="20"/>
        <end position="143"/>
    </location>
</feature>
<name>A0AAN6RJD2_9PLEO</name>
<evidence type="ECO:0000256" key="1">
    <source>
        <dbReference type="ARBA" id="ARBA00006336"/>
    </source>
</evidence>